<feature type="compositionally biased region" description="Polar residues" evidence="1">
    <location>
        <begin position="130"/>
        <end position="140"/>
    </location>
</feature>
<sequence length="426" mass="44621">DAVSYCTASSRQIRSSGFECPQSDNCGGNSKIDGRCFKVDGAKMNNQLRVGSYIVRGVMHTPLPNKQKTQTTELQHHEQEQQNHQSPTKAPNKTSGRRFLHRLLGLRDRLRRRKNIRDLALTAAADNKQQRSLSFGSQSAGCCGPGGCRRPSSPTSGFGKSAAAARSADGLGGEARGVMSVQPGGAEGGGGAAGKSGGPAPGGLLATTAQVHQGSVTAATASGRPARPNGLLIRKAPSIRAKIKIVSNVITVMDSGVGRIRDGSQMPFCDSQVDFFASWRQHQRAPAPEAPASTEAPAPEAPAPEAQHQRRQHQSASTRAPAPEAQHQRPAKRQTQAPAPEAQPRGASTRGASTRGASSRGASTRGANQRRRAPERQPPEAPAPEAPAPEAQHQSASTEAPEAPAPEAPQRKASTREALASEAPEA</sequence>
<feature type="region of interest" description="Disordered" evidence="1">
    <location>
        <begin position="281"/>
        <end position="426"/>
    </location>
</feature>
<protein>
    <submittedName>
        <fullName evidence="3">MKLP1_Arf_bdg domain-containing protein</fullName>
    </submittedName>
</protein>
<organism evidence="2 3">
    <name type="scientific">Macrostomum lignano</name>
    <dbReference type="NCBI Taxonomy" id="282301"/>
    <lineage>
        <taxon>Eukaryota</taxon>
        <taxon>Metazoa</taxon>
        <taxon>Spiralia</taxon>
        <taxon>Lophotrochozoa</taxon>
        <taxon>Platyhelminthes</taxon>
        <taxon>Rhabditophora</taxon>
        <taxon>Macrostomorpha</taxon>
        <taxon>Macrostomida</taxon>
        <taxon>Macrostomidae</taxon>
        <taxon>Macrostomum</taxon>
    </lineage>
</organism>
<dbReference type="Proteomes" id="UP000095280">
    <property type="component" value="Unplaced"/>
</dbReference>
<accession>A0A1I8F6Y8</accession>
<name>A0A1I8F6Y8_9PLAT</name>
<evidence type="ECO:0000256" key="1">
    <source>
        <dbReference type="SAM" id="MobiDB-lite"/>
    </source>
</evidence>
<reference evidence="3" key="1">
    <citation type="submission" date="2016-11" db="UniProtKB">
        <authorList>
            <consortium name="WormBaseParasite"/>
        </authorList>
    </citation>
    <scope>IDENTIFICATION</scope>
</reference>
<keyword evidence="2" id="KW-1185">Reference proteome</keyword>
<feature type="region of interest" description="Disordered" evidence="1">
    <location>
        <begin position="126"/>
        <end position="205"/>
    </location>
</feature>
<feature type="compositionally biased region" description="Low complexity" evidence="1">
    <location>
        <begin position="148"/>
        <end position="157"/>
    </location>
</feature>
<dbReference type="AlphaFoldDB" id="A0A1I8F6Y8"/>
<proteinExistence type="predicted"/>
<feature type="region of interest" description="Disordered" evidence="1">
    <location>
        <begin position="63"/>
        <end position="97"/>
    </location>
</feature>
<dbReference type="WBParaSite" id="maker-unitig_22258-snap-gene-0.2-mRNA-1">
    <property type="protein sequence ID" value="maker-unitig_22258-snap-gene-0.2-mRNA-1"/>
    <property type="gene ID" value="maker-unitig_22258-snap-gene-0.2"/>
</dbReference>
<evidence type="ECO:0000313" key="3">
    <source>
        <dbReference type="WBParaSite" id="maker-unitig_22258-snap-gene-0.2-mRNA-1"/>
    </source>
</evidence>
<evidence type="ECO:0000313" key="2">
    <source>
        <dbReference type="Proteomes" id="UP000095280"/>
    </source>
</evidence>
<feature type="compositionally biased region" description="Low complexity" evidence="1">
    <location>
        <begin position="285"/>
        <end position="306"/>
    </location>
</feature>
<feature type="compositionally biased region" description="Low complexity" evidence="1">
    <location>
        <begin position="345"/>
        <end position="367"/>
    </location>
</feature>
<feature type="compositionally biased region" description="Gly residues" evidence="1">
    <location>
        <begin position="185"/>
        <end position="201"/>
    </location>
</feature>